<dbReference type="GO" id="GO:0046655">
    <property type="term" value="P:folic acid metabolic process"/>
    <property type="evidence" value="ECO:0007669"/>
    <property type="project" value="TreeGrafter"/>
</dbReference>
<keyword evidence="9" id="KW-1185">Reference proteome</keyword>
<dbReference type="GO" id="GO:0005739">
    <property type="term" value="C:mitochondrion"/>
    <property type="evidence" value="ECO:0007669"/>
    <property type="project" value="TreeGrafter"/>
</dbReference>
<evidence type="ECO:0000256" key="2">
    <source>
        <dbReference type="ARBA" id="ARBA00012856"/>
    </source>
</evidence>
<dbReference type="GO" id="GO:0050661">
    <property type="term" value="F:NADP binding"/>
    <property type="evidence" value="ECO:0007669"/>
    <property type="project" value="InterPro"/>
</dbReference>
<dbReference type="InterPro" id="IPR024072">
    <property type="entry name" value="DHFR-like_dom_sf"/>
</dbReference>
<dbReference type="GO" id="GO:0046452">
    <property type="term" value="P:dihydrofolate metabolic process"/>
    <property type="evidence" value="ECO:0007669"/>
    <property type="project" value="TreeGrafter"/>
</dbReference>
<evidence type="ECO:0000256" key="6">
    <source>
        <dbReference type="ARBA" id="ARBA00023002"/>
    </source>
</evidence>
<dbReference type="EC" id="1.5.1.3" evidence="2"/>
<dbReference type="CDD" id="cd00209">
    <property type="entry name" value="DHFR"/>
    <property type="match status" value="1"/>
</dbReference>
<evidence type="ECO:0000256" key="3">
    <source>
        <dbReference type="ARBA" id="ARBA00018886"/>
    </source>
</evidence>
<dbReference type="PANTHER" id="PTHR48069">
    <property type="entry name" value="DIHYDROFOLATE REDUCTASE"/>
    <property type="match status" value="1"/>
</dbReference>
<gene>
    <name evidence="8" type="ORF">SCLTRI_LOCUS4837</name>
</gene>
<dbReference type="PANTHER" id="PTHR48069:SF3">
    <property type="entry name" value="DIHYDROFOLATE REDUCTASE"/>
    <property type="match status" value="1"/>
</dbReference>
<protein>
    <recommendedName>
        <fullName evidence="3">Dihydrofolate reductase</fullName>
        <ecNumber evidence="2">1.5.1.3</ecNumber>
    </recommendedName>
</protein>
<evidence type="ECO:0000259" key="7">
    <source>
        <dbReference type="PROSITE" id="PS51330"/>
    </source>
</evidence>
<dbReference type="OrthoDB" id="414698at2759"/>
<reference evidence="8" key="1">
    <citation type="submission" date="2020-10" db="EMBL/GenBank/DDBJ databases">
        <authorList>
            <person name="Kusch S."/>
        </authorList>
    </citation>
    <scope>NUCLEOTIDE SEQUENCE</scope>
    <source>
        <strain evidence="8">SwB9</strain>
    </source>
</reference>
<dbReference type="GO" id="GO:0046654">
    <property type="term" value="P:tetrahydrofolate biosynthetic process"/>
    <property type="evidence" value="ECO:0007669"/>
    <property type="project" value="InterPro"/>
</dbReference>
<keyword evidence="6" id="KW-0560">Oxidoreductase</keyword>
<dbReference type="GO" id="GO:0004146">
    <property type="term" value="F:dihydrofolate reductase activity"/>
    <property type="evidence" value="ECO:0007669"/>
    <property type="project" value="UniProtKB-EC"/>
</dbReference>
<comment type="caution">
    <text evidence="8">The sequence shown here is derived from an EMBL/GenBank/DDBJ whole genome shotgun (WGS) entry which is preliminary data.</text>
</comment>
<dbReference type="AlphaFoldDB" id="A0A8H2ZQ44"/>
<accession>A0A8H2ZQ44</accession>
<dbReference type="EMBL" id="CAJHIA010000013">
    <property type="protein sequence ID" value="CAD6445045.1"/>
    <property type="molecule type" value="Genomic_DNA"/>
</dbReference>
<dbReference type="SUPFAM" id="SSF53597">
    <property type="entry name" value="Dihydrofolate reductase-like"/>
    <property type="match status" value="1"/>
</dbReference>
<dbReference type="InterPro" id="IPR012259">
    <property type="entry name" value="DHFR"/>
</dbReference>
<keyword evidence="5" id="KW-0521">NADP</keyword>
<evidence type="ECO:0000256" key="4">
    <source>
        <dbReference type="ARBA" id="ARBA00022563"/>
    </source>
</evidence>
<feature type="domain" description="DHFR" evidence="7">
    <location>
        <begin position="15"/>
        <end position="220"/>
    </location>
</feature>
<name>A0A8H2ZQ44_9HELO</name>
<dbReference type="PRINTS" id="PR00070">
    <property type="entry name" value="DHFR"/>
</dbReference>
<dbReference type="Pfam" id="PF00186">
    <property type="entry name" value="DHFR_1"/>
    <property type="match status" value="1"/>
</dbReference>
<dbReference type="GO" id="GO:0006730">
    <property type="term" value="P:one-carbon metabolic process"/>
    <property type="evidence" value="ECO:0007669"/>
    <property type="project" value="UniProtKB-KW"/>
</dbReference>
<dbReference type="Proteomes" id="UP000624404">
    <property type="component" value="Unassembled WGS sequence"/>
</dbReference>
<evidence type="ECO:0000256" key="5">
    <source>
        <dbReference type="ARBA" id="ARBA00022857"/>
    </source>
</evidence>
<evidence type="ECO:0000256" key="1">
    <source>
        <dbReference type="ARBA" id="ARBA00004903"/>
    </source>
</evidence>
<proteinExistence type="predicted"/>
<evidence type="ECO:0000313" key="8">
    <source>
        <dbReference type="EMBL" id="CAD6445045.1"/>
    </source>
</evidence>
<evidence type="ECO:0000313" key="9">
    <source>
        <dbReference type="Proteomes" id="UP000624404"/>
    </source>
</evidence>
<sequence>MSTNSTTSDMSPIKEFTLIVAATNKMGVGKGGGLPWTGLRKEMAYFARVTKRAGPGKTNAVVMGRKTWESIPPKFRPLTNRANYMISRTQPSNPSEVDLGPDAHSATSLTDALKKLGSRAQSNTNHEDEKEIDRVFIIGGGQIYKASLELKEAKRILLTRILEDFECDTYFPVELKEDGTGQGWRRTDTQTLREWTGEGEEVEGIKEEAGVKYIFEMWEKIEES</sequence>
<organism evidence="8 9">
    <name type="scientific">Sclerotinia trifoliorum</name>
    <dbReference type="NCBI Taxonomy" id="28548"/>
    <lineage>
        <taxon>Eukaryota</taxon>
        <taxon>Fungi</taxon>
        <taxon>Dikarya</taxon>
        <taxon>Ascomycota</taxon>
        <taxon>Pezizomycotina</taxon>
        <taxon>Leotiomycetes</taxon>
        <taxon>Helotiales</taxon>
        <taxon>Sclerotiniaceae</taxon>
        <taxon>Sclerotinia</taxon>
    </lineage>
</organism>
<comment type="pathway">
    <text evidence="1">Cofactor biosynthesis; tetrahydrofolate biosynthesis; 5,6,7,8-tetrahydrofolate from 7,8-dihydrofolate: step 1/1.</text>
</comment>
<dbReference type="InterPro" id="IPR001796">
    <property type="entry name" value="DHFR_dom"/>
</dbReference>
<dbReference type="PROSITE" id="PS51330">
    <property type="entry name" value="DHFR_2"/>
    <property type="match status" value="1"/>
</dbReference>
<dbReference type="Gene3D" id="3.40.430.10">
    <property type="entry name" value="Dihydrofolate Reductase, subunit A"/>
    <property type="match status" value="1"/>
</dbReference>
<keyword evidence="4" id="KW-0554">One-carbon metabolism</keyword>
<dbReference type="FunFam" id="3.40.430.10:FF:000013">
    <property type="entry name" value="Dihydrofolate reductase"/>
    <property type="match status" value="1"/>
</dbReference>